<gene>
    <name evidence="2" type="ORF">Pa4123_23670</name>
</gene>
<feature type="chain" id="PRO_5046771061" description="Lipoprotein" evidence="1">
    <location>
        <begin position="24"/>
        <end position="137"/>
    </location>
</feature>
<evidence type="ECO:0000313" key="3">
    <source>
        <dbReference type="Proteomes" id="UP001144280"/>
    </source>
</evidence>
<evidence type="ECO:0000313" key="2">
    <source>
        <dbReference type="EMBL" id="GLH97093.1"/>
    </source>
</evidence>
<reference evidence="2" key="1">
    <citation type="submission" date="2022-12" db="EMBL/GenBank/DDBJ databases">
        <title>New Phytohabitans aurantiacus sp. RD004123 nov., an actinomycete isolated from soil.</title>
        <authorList>
            <person name="Triningsih D.W."/>
            <person name="Harunari E."/>
            <person name="Igarashi Y."/>
        </authorList>
    </citation>
    <scope>NUCLEOTIDE SEQUENCE</scope>
    <source>
        <strain evidence="2">RD004123</strain>
    </source>
</reference>
<dbReference type="EMBL" id="BSDI01000008">
    <property type="protein sequence ID" value="GLH97093.1"/>
    <property type="molecule type" value="Genomic_DNA"/>
</dbReference>
<dbReference type="RefSeq" id="WP_281894656.1">
    <property type="nucleotide sequence ID" value="NZ_BSDI01000008.1"/>
</dbReference>
<accession>A0ABQ5QR77</accession>
<evidence type="ECO:0008006" key="4">
    <source>
        <dbReference type="Google" id="ProtNLM"/>
    </source>
</evidence>
<name>A0ABQ5QR77_9ACTN</name>
<comment type="caution">
    <text evidence="2">The sequence shown here is derived from an EMBL/GenBank/DDBJ whole genome shotgun (WGS) entry which is preliminary data.</text>
</comment>
<dbReference type="Proteomes" id="UP001144280">
    <property type="component" value="Unassembled WGS sequence"/>
</dbReference>
<organism evidence="2 3">
    <name type="scientific">Phytohabitans aurantiacus</name>
    <dbReference type="NCBI Taxonomy" id="3016789"/>
    <lineage>
        <taxon>Bacteria</taxon>
        <taxon>Bacillati</taxon>
        <taxon>Actinomycetota</taxon>
        <taxon>Actinomycetes</taxon>
        <taxon>Micromonosporales</taxon>
        <taxon>Micromonosporaceae</taxon>
    </lineage>
</organism>
<dbReference type="PROSITE" id="PS51257">
    <property type="entry name" value="PROKAR_LIPOPROTEIN"/>
    <property type="match status" value="1"/>
</dbReference>
<keyword evidence="1" id="KW-0732">Signal</keyword>
<proteinExistence type="predicted"/>
<keyword evidence="3" id="KW-1185">Reference proteome</keyword>
<protein>
    <recommendedName>
        <fullName evidence="4">Lipoprotein</fullName>
    </recommendedName>
</protein>
<evidence type="ECO:0000256" key="1">
    <source>
        <dbReference type="SAM" id="SignalP"/>
    </source>
</evidence>
<sequence>MPPKTSIAAVAVVFALASCGRGASEPEPAIPTAFASAGELVKALDANGLSCGTVHKDTTPATPPVTSRVECGRSIITVYADSASAQAEFDELAKVLAPFGTPLSMAIGSNWTVNGDDEYVRSVSSKFEVAYRTNANR</sequence>
<feature type="signal peptide" evidence="1">
    <location>
        <begin position="1"/>
        <end position="23"/>
    </location>
</feature>